<dbReference type="AlphaFoldDB" id="A0AAD4I2T1"/>
<keyword evidence="3" id="KW-1185">Reference proteome</keyword>
<keyword evidence="1" id="KW-0175">Coiled coil</keyword>
<accession>A0AAD4I2T1</accession>
<proteinExistence type="predicted"/>
<protein>
    <submittedName>
        <fullName evidence="2">Uncharacterized protein</fullName>
    </submittedName>
</protein>
<sequence length="313" mass="35209">MARLPPAEKLPLALRKNLRDEYENNKADLEAQLSELLGAAWTFEVDPLAIWPYHNDGYAKESLGSCIKAYFEGAIHQLKYIAGKYGDDFKNEVNSICSAHVLALDLEETKPPRFSYGGCDVSDGKLRILFVEQNLGTNIDYCCSEEFLTKALNNAPSDAPLSFVVRQGIRQDYDPKIGEVRAKLAELLGKSEDAITLTPNFDANFAKLAEAHKGGKSSVRDDWQTNLADFTFRYFDALVYQMKYQKVGEDEMIQEGVLEAVSTNEYAFRIVDKLKRESYCEVDIEDGVLYLQCLPGEFGTNIDYVASKLMDLL</sequence>
<dbReference type="EMBL" id="JAHCVI010000001">
    <property type="protein sequence ID" value="KAG7292771.1"/>
    <property type="molecule type" value="Genomic_DNA"/>
</dbReference>
<feature type="coiled-coil region" evidence="1">
    <location>
        <begin position="12"/>
        <end position="39"/>
    </location>
</feature>
<evidence type="ECO:0000313" key="3">
    <source>
        <dbReference type="Proteomes" id="UP001197093"/>
    </source>
</evidence>
<reference evidence="2" key="1">
    <citation type="submission" date="2023-02" db="EMBL/GenBank/DDBJ databases">
        <authorList>
            <person name="Palmer J.M."/>
        </authorList>
    </citation>
    <scope>NUCLEOTIDE SEQUENCE</scope>
    <source>
        <strain evidence="2">FW57</strain>
    </source>
</reference>
<comment type="caution">
    <text evidence="2">The sequence shown here is derived from an EMBL/GenBank/DDBJ whole genome shotgun (WGS) entry which is preliminary data.</text>
</comment>
<name>A0AAD4I2T1_9PEZI</name>
<dbReference type="Proteomes" id="UP001197093">
    <property type="component" value="Unassembled WGS sequence"/>
</dbReference>
<evidence type="ECO:0000313" key="2">
    <source>
        <dbReference type="EMBL" id="KAG7292771.1"/>
    </source>
</evidence>
<evidence type="ECO:0000256" key="1">
    <source>
        <dbReference type="SAM" id="Coils"/>
    </source>
</evidence>
<gene>
    <name evidence="2" type="ORF">NEMBOFW57_002812</name>
</gene>
<organism evidence="2 3">
    <name type="scientific">Staphylotrichum longicolle</name>
    <dbReference type="NCBI Taxonomy" id="669026"/>
    <lineage>
        <taxon>Eukaryota</taxon>
        <taxon>Fungi</taxon>
        <taxon>Dikarya</taxon>
        <taxon>Ascomycota</taxon>
        <taxon>Pezizomycotina</taxon>
        <taxon>Sordariomycetes</taxon>
        <taxon>Sordariomycetidae</taxon>
        <taxon>Sordariales</taxon>
        <taxon>Chaetomiaceae</taxon>
        <taxon>Staphylotrichum</taxon>
    </lineage>
</organism>